<evidence type="ECO:0000313" key="2">
    <source>
        <dbReference type="EMBL" id="ADV36540.1"/>
    </source>
</evidence>
<gene>
    <name evidence="2" type="primary">eiMSLSOrf40</name>
</gene>
<proteinExistence type="predicted"/>
<reference evidence="2" key="1">
    <citation type="submission" date="2010-12" db="EMBL/GenBank/DDBJ databases">
        <authorList>
            <person name="Carrias A.A."/>
            <person name="Welch T.J."/>
            <person name="Waldbieser G.C."/>
            <person name="Mead D.A."/>
            <person name="Terhune J.S."/>
            <person name="Liles M.R."/>
        </authorList>
    </citation>
    <scope>NUCLEOTIDE SEQUENCE</scope>
</reference>
<dbReference type="InterPro" id="IPR040835">
    <property type="entry name" value="Nmad5"/>
</dbReference>
<evidence type="ECO:0000259" key="1">
    <source>
        <dbReference type="Pfam" id="PF18757"/>
    </source>
</evidence>
<sequence length="213" mass="24108">MATRMNAAIRDAIVANALVQAGLPEQERDLCARRANFTERIRQRALAECKTSDEALRALVKHIEELGLPKCFTNQNAYFVVYQVGYVQVNLNGLRMYLYRNGRGEAHPLYEGSMVDFDEEAFCPNSGWYPIADTTALDEFSVFQAEDKALRNRYTEIKASVKATISKFRTVEKLLEAWPEAKDLLPEKQAAATGTRLALSREDLNAMIRLPKE</sequence>
<name>E7EL35_9VIRU</name>
<reference evidence="2" key="2">
    <citation type="journal article" date="2011" name="Virol. J.">
        <title>Comparative genomic analysis of bacteriophages specific to the channel catfish pathogen Edwardsiella ictaluri.</title>
        <authorList>
            <person name="Carrias A."/>
            <person name="Welch T.J."/>
            <person name="Waldbieser G.C."/>
            <person name="Mead D.A."/>
            <person name="Terhune J.S."/>
            <person name="Liles M.R."/>
        </authorList>
    </citation>
    <scope>NUCLEOTIDE SEQUENCE</scope>
</reference>
<feature type="domain" description="Nucleotide modification associated" evidence="1">
    <location>
        <begin position="3"/>
        <end position="211"/>
    </location>
</feature>
<accession>E7EL35</accession>
<dbReference type="EMBL" id="HQ824693">
    <property type="protein sequence ID" value="ADV36540.1"/>
    <property type="molecule type" value="Genomic_DNA"/>
</dbReference>
<organism evidence="2">
    <name type="scientific">Edwardsiella phage eiMSLS</name>
    <dbReference type="NCBI Taxonomy" id="945085"/>
    <lineage>
        <taxon>Viruses</taxon>
    </lineage>
</organism>
<protein>
    <submittedName>
        <fullName evidence="2">Conserved phage protein</fullName>
    </submittedName>
</protein>
<dbReference type="Pfam" id="PF18757">
    <property type="entry name" value="Nmad5"/>
    <property type="match status" value="1"/>
</dbReference>